<dbReference type="EMBL" id="HG793142">
    <property type="protein sequence ID" value="CRL23312.1"/>
    <property type="molecule type" value="Genomic_DNA"/>
</dbReference>
<gene>
    <name evidence="2" type="ORF">PCAMFM013_S009g000252</name>
</gene>
<keyword evidence="3" id="KW-1185">Reference proteome</keyword>
<evidence type="ECO:0000313" key="3">
    <source>
        <dbReference type="Proteomes" id="UP000053732"/>
    </source>
</evidence>
<proteinExistence type="predicted"/>
<dbReference type="InterPro" id="IPR000719">
    <property type="entry name" value="Prot_kinase_dom"/>
</dbReference>
<reference evidence="2 3" key="1">
    <citation type="journal article" date="2014" name="Nat. Commun.">
        <title>Multiple recent horizontal transfers of a large genomic region in cheese making fungi.</title>
        <authorList>
            <person name="Cheeseman K."/>
            <person name="Ropars J."/>
            <person name="Renault P."/>
            <person name="Dupont J."/>
            <person name="Gouzy J."/>
            <person name="Branca A."/>
            <person name="Abraham A.L."/>
            <person name="Ceppi M."/>
            <person name="Conseiller E."/>
            <person name="Debuchy R."/>
            <person name="Malagnac F."/>
            <person name="Goarin A."/>
            <person name="Silar P."/>
            <person name="Lacoste S."/>
            <person name="Sallet E."/>
            <person name="Bensimon A."/>
            <person name="Giraud T."/>
            <person name="Brygoo Y."/>
        </authorList>
    </citation>
    <scope>NUCLEOTIDE SEQUENCE [LARGE SCALE GENOMIC DNA]</scope>
    <source>
        <strain evidence="3">FM 013</strain>
    </source>
</reference>
<dbReference type="GO" id="GO:0004672">
    <property type="term" value="F:protein kinase activity"/>
    <property type="evidence" value="ECO:0007669"/>
    <property type="project" value="InterPro"/>
</dbReference>
<dbReference type="InterPro" id="IPR011009">
    <property type="entry name" value="Kinase-like_dom_sf"/>
</dbReference>
<name>A0A0G4PAH1_PENC3</name>
<accession>A0A0G4PAH1</accession>
<organism evidence="2 3">
    <name type="scientific">Penicillium camemberti (strain FM 013)</name>
    <dbReference type="NCBI Taxonomy" id="1429867"/>
    <lineage>
        <taxon>Eukaryota</taxon>
        <taxon>Fungi</taxon>
        <taxon>Dikarya</taxon>
        <taxon>Ascomycota</taxon>
        <taxon>Pezizomycotina</taxon>
        <taxon>Eurotiomycetes</taxon>
        <taxon>Eurotiomycetidae</taxon>
        <taxon>Eurotiales</taxon>
        <taxon>Aspergillaceae</taxon>
        <taxon>Penicillium</taxon>
    </lineage>
</organism>
<feature type="domain" description="Protein kinase" evidence="1">
    <location>
        <begin position="1"/>
        <end position="142"/>
    </location>
</feature>
<dbReference type="AlphaFoldDB" id="A0A0G4PAH1"/>
<keyword evidence="2" id="KW-0808">Transferase</keyword>
<protein>
    <submittedName>
        <fullName evidence="2">Protein kinase-like domain</fullName>
    </submittedName>
</protein>
<dbReference type="SUPFAM" id="SSF56112">
    <property type="entry name" value="Protein kinase-like (PK-like)"/>
    <property type="match status" value="1"/>
</dbReference>
<dbReference type="STRING" id="1429867.A0A0G4PAH1"/>
<sequence>MPIIIISIIFDNYVGHVLLLSHIRTYVHHYSLLLFPSWGCIIHRAKENLKPSNVVLDDDGNAVLIDISGIGGVTHGWCAPEIRNEISPFELQFQTRQLNDIWAYRKLLREIVSNAGNSPFVGILKWVASYFTEGCSQQVESI</sequence>
<keyword evidence="2" id="KW-0418">Kinase</keyword>
<dbReference type="Gene3D" id="1.10.510.10">
    <property type="entry name" value="Transferase(Phosphotransferase) domain 1"/>
    <property type="match status" value="1"/>
</dbReference>
<dbReference type="GO" id="GO:0005524">
    <property type="term" value="F:ATP binding"/>
    <property type="evidence" value="ECO:0007669"/>
    <property type="project" value="InterPro"/>
</dbReference>
<dbReference type="PROSITE" id="PS50011">
    <property type="entry name" value="PROTEIN_KINASE_DOM"/>
    <property type="match status" value="1"/>
</dbReference>
<evidence type="ECO:0000259" key="1">
    <source>
        <dbReference type="PROSITE" id="PS50011"/>
    </source>
</evidence>
<evidence type="ECO:0000313" key="2">
    <source>
        <dbReference type="EMBL" id="CRL23312.1"/>
    </source>
</evidence>
<dbReference type="Proteomes" id="UP000053732">
    <property type="component" value="Unassembled WGS sequence"/>
</dbReference>